<feature type="transmembrane region" description="Helical" evidence="19">
    <location>
        <begin position="164"/>
        <end position="192"/>
    </location>
</feature>
<keyword evidence="9 19" id="KW-0441">Lipid A biosynthesis</keyword>
<dbReference type="NCBIfam" id="NF009784">
    <property type="entry name" value="PRK13279.1"/>
    <property type="match status" value="1"/>
</dbReference>
<dbReference type="Pfam" id="PF02366">
    <property type="entry name" value="PMT"/>
    <property type="match status" value="1"/>
</dbReference>
<protein>
    <recommendedName>
        <fullName evidence="5 19">Undecaprenyl phosphate-alpha-4-amino-4-deoxy-L-arabinose arabinosyl transferase</fullName>
        <ecNumber evidence="4 19">2.4.2.43</ecNumber>
    </recommendedName>
    <alternativeName>
        <fullName evidence="19">4-amino-4-deoxy-L-arabinose lipid A transferase</fullName>
    </alternativeName>
    <alternativeName>
        <fullName evidence="19">Lipid IV(A) 4-amino-4-deoxy-L-arabinosyltransferase</fullName>
    </alternativeName>
    <alternativeName>
        <fullName evidence="19">Undecaprenyl phosphate-alpha-L-Ara4N transferase</fullName>
    </alternativeName>
</protein>
<keyword evidence="7 19" id="KW-0444">Lipid biosynthesis</keyword>
<evidence type="ECO:0000256" key="12">
    <source>
        <dbReference type="ARBA" id="ARBA00022692"/>
    </source>
</evidence>
<comment type="function">
    <text evidence="17 19">Catalyzes the transfer of the L-Ara4N moiety of the glycolipid undecaprenyl phosphate-alpha-L-Ara4N to lipid A. The modified arabinose is attached to lipid A and is required for resistance to polymyxin and cationic antimicrobial peptides.</text>
</comment>
<feature type="transmembrane region" description="Helical" evidence="19">
    <location>
        <begin position="314"/>
        <end position="331"/>
    </location>
</feature>
<dbReference type="GO" id="GO:0000030">
    <property type="term" value="F:mannosyltransferase activity"/>
    <property type="evidence" value="ECO:0007669"/>
    <property type="project" value="InterPro"/>
</dbReference>
<proteinExistence type="inferred from homology"/>
<evidence type="ECO:0000256" key="15">
    <source>
        <dbReference type="ARBA" id="ARBA00023098"/>
    </source>
</evidence>
<keyword evidence="15 19" id="KW-0443">Lipid metabolism</keyword>
<comment type="subcellular location">
    <subcellularLocation>
        <location evidence="1">Cell inner membrane</location>
        <topology evidence="1">Multi-pass membrane protein</topology>
    </subcellularLocation>
    <subcellularLocation>
        <location evidence="19">Cell membrane</location>
        <topology evidence="19">Multi-pass membrane protein</topology>
    </subcellularLocation>
</comment>
<evidence type="ECO:0000256" key="17">
    <source>
        <dbReference type="ARBA" id="ARBA00025446"/>
    </source>
</evidence>
<feature type="transmembrane region" description="Helical" evidence="19">
    <location>
        <begin position="376"/>
        <end position="395"/>
    </location>
</feature>
<evidence type="ECO:0000313" key="22">
    <source>
        <dbReference type="Proteomes" id="UP000258127"/>
    </source>
</evidence>
<keyword evidence="6 19" id="KW-1003">Cell membrane</keyword>
<evidence type="ECO:0000256" key="9">
    <source>
        <dbReference type="ARBA" id="ARBA00022556"/>
    </source>
</evidence>
<feature type="transmembrane region" description="Helical" evidence="19">
    <location>
        <begin position="138"/>
        <end position="158"/>
    </location>
</feature>
<dbReference type="HAMAP" id="MF_01165">
    <property type="entry name" value="ArnT_transfer"/>
    <property type="match status" value="1"/>
</dbReference>
<evidence type="ECO:0000256" key="8">
    <source>
        <dbReference type="ARBA" id="ARBA00022519"/>
    </source>
</evidence>
<dbReference type="GO" id="GO:0009103">
    <property type="term" value="P:lipopolysaccharide biosynthetic process"/>
    <property type="evidence" value="ECO:0007669"/>
    <property type="project" value="UniProtKB-KW"/>
</dbReference>
<evidence type="ECO:0000256" key="4">
    <source>
        <dbReference type="ARBA" id="ARBA00012056"/>
    </source>
</evidence>
<evidence type="ECO:0000256" key="10">
    <source>
        <dbReference type="ARBA" id="ARBA00022676"/>
    </source>
</evidence>
<keyword evidence="13 19" id="KW-0448">Lipopolysaccharide biosynthesis</keyword>
<name>A0AAI8KBC2_9PSED</name>
<dbReference type="GO" id="GO:0103015">
    <property type="term" value="F:4-amino-4-deoxy-L-arabinose transferase activity"/>
    <property type="evidence" value="ECO:0007669"/>
    <property type="project" value="UniProtKB-EC"/>
</dbReference>
<feature type="domain" description="ArnT-like N-terminal" evidence="20">
    <location>
        <begin position="12"/>
        <end position="237"/>
    </location>
</feature>
<comment type="similarity">
    <text evidence="3 19">Belongs to the glycosyltransferase 83 family.</text>
</comment>
<feature type="transmembrane region" description="Helical" evidence="19">
    <location>
        <begin position="343"/>
        <end position="364"/>
    </location>
</feature>
<feature type="transmembrane region" description="Helical" evidence="19">
    <location>
        <begin position="7"/>
        <end position="29"/>
    </location>
</feature>
<dbReference type="Proteomes" id="UP000258127">
    <property type="component" value="Chromosome"/>
</dbReference>
<evidence type="ECO:0000256" key="5">
    <source>
        <dbReference type="ARBA" id="ARBA00015532"/>
    </source>
</evidence>
<evidence type="ECO:0000313" key="21">
    <source>
        <dbReference type="EMBL" id="AXO88661.1"/>
    </source>
</evidence>
<dbReference type="GO" id="GO:0006493">
    <property type="term" value="P:protein O-linked glycosylation"/>
    <property type="evidence" value="ECO:0007669"/>
    <property type="project" value="InterPro"/>
</dbReference>
<gene>
    <name evidence="19" type="primary">arnT</name>
    <name evidence="21" type="ORF">DZC75_11895</name>
</gene>
<evidence type="ECO:0000256" key="6">
    <source>
        <dbReference type="ARBA" id="ARBA00022475"/>
    </source>
</evidence>
<sequence length="546" mass="61059">MSRVQQWSLIVLIFVLFYALPLSNHGLWIPDETRYAQIGQEILLSGDWVSPHFMGLRYFEKPIAGYWMIAAGQALFGENLVGVRIASLLATAMSTLLIFLLAQRIWHNRRTSWLAAAFYASFGLIAGQAGYSNLDPQFTWWVNLSLAALWCALNASTIQQRLGLWVVLGLACGMGFLTKGFLALLLPMLIAVPYAVCHKCFKPLLKFGPLAVLVALLVCAPWALSVHAREADYWSFFFWHEHIRRFAAEDAQHLRPWWFYLPLMLAATLPWAGLLPVSLKHAWRERSSADMVFLGLWLVLPFLFFSLSRGKLPTYIMPCLMPLALMMAHAIDRRLSEHEGAALRFNGWINLGIAVIASGGLVFVQWKQPVYVDEPLALSLIVIVIVVWGLCGLVQAIMPIRLWYAPLLGLWMLIAILPAAMPARVVNNKTPDTFIATHLPELMNVTHLVSNDLGAASALAWLTKRPDVTLYGTRGELKYGLSYPEHSHRSVAPDAFQAWLHETRKTGSVAVVLRSKDGSGRHLPQLPGGRRYASGHLSLVILEQTP</sequence>
<keyword evidence="22" id="KW-1185">Reference proteome</keyword>
<feature type="transmembrane region" description="Helical" evidence="19">
    <location>
        <begin position="257"/>
        <end position="279"/>
    </location>
</feature>
<evidence type="ECO:0000256" key="2">
    <source>
        <dbReference type="ARBA" id="ARBA00005200"/>
    </source>
</evidence>
<evidence type="ECO:0000256" key="1">
    <source>
        <dbReference type="ARBA" id="ARBA00004429"/>
    </source>
</evidence>
<evidence type="ECO:0000256" key="13">
    <source>
        <dbReference type="ARBA" id="ARBA00022985"/>
    </source>
</evidence>
<dbReference type="GO" id="GO:0009245">
    <property type="term" value="P:lipid A biosynthetic process"/>
    <property type="evidence" value="ECO:0007669"/>
    <property type="project" value="UniProtKB-UniRule"/>
</dbReference>
<evidence type="ECO:0000256" key="16">
    <source>
        <dbReference type="ARBA" id="ARBA00023136"/>
    </source>
</evidence>
<feature type="transmembrane region" description="Helical" evidence="19">
    <location>
        <begin position="88"/>
        <end position="106"/>
    </location>
</feature>
<evidence type="ECO:0000256" key="3">
    <source>
        <dbReference type="ARBA" id="ARBA00010814"/>
    </source>
</evidence>
<dbReference type="EMBL" id="CP031641">
    <property type="protein sequence ID" value="AXO88661.1"/>
    <property type="molecule type" value="Genomic_DNA"/>
</dbReference>
<organism evidence="21 22">
    <name type="scientific">Pseudomonas parafulva</name>
    <dbReference type="NCBI Taxonomy" id="157782"/>
    <lineage>
        <taxon>Bacteria</taxon>
        <taxon>Pseudomonadati</taxon>
        <taxon>Pseudomonadota</taxon>
        <taxon>Gammaproteobacteria</taxon>
        <taxon>Pseudomonadales</taxon>
        <taxon>Pseudomonadaceae</taxon>
        <taxon>Pseudomonas</taxon>
    </lineage>
</organism>
<evidence type="ECO:0000256" key="11">
    <source>
        <dbReference type="ARBA" id="ARBA00022679"/>
    </source>
</evidence>
<keyword evidence="16 19" id="KW-0472">Membrane</keyword>
<accession>A0AAI8KBC2</accession>
<dbReference type="InterPro" id="IPR050297">
    <property type="entry name" value="LipidA_mod_glycosyltrf_83"/>
</dbReference>
<comment type="catalytic activity">
    <reaction evidence="18 19">
        <text>4-amino-4-deoxy-alpha-L-arabinopyranosyl di-trans,octa-cis-undecaprenyl phosphate + lipid IVA = lipid IIA + di-trans,octa-cis-undecaprenyl phosphate.</text>
        <dbReference type="EC" id="2.4.2.43"/>
    </reaction>
</comment>
<keyword evidence="14 19" id="KW-1133">Transmembrane helix</keyword>
<keyword evidence="10 19" id="KW-0328">Glycosyltransferase</keyword>
<dbReference type="PANTHER" id="PTHR33908">
    <property type="entry name" value="MANNOSYLTRANSFERASE YKCB-RELATED"/>
    <property type="match status" value="1"/>
</dbReference>
<reference evidence="21 22" key="1">
    <citation type="submission" date="2018-08" db="EMBL/GenBank/DDBJ databases">
        <authorList>
            <person name="Lee Y."/>
            <person name="Kakembo D."/>
        </authorList>
    </citation>
    <scope>NUCLEOTIDE SEQUENCE [LARGE SCALE GENOMIC DNA]</scope>
    <source>
        <strain evidence="21 22">JBCS1880</strain>
    </source>
</reference>
<evidence type="ECO:0000256" key="7">
    <source>
        <dbReference type="ARBA" id="ARBA00022516"/>
    </source>
</evidence>
<dbReference type="InterPro" id="IPR022839">
    <property type="entry name" value="ArnT"/>
</dbReference>
<dbReference type="EC" id="2.4.2.43" evidence="4 19"/>
<dbReference type="RefSeq" id="WP_116888404.1">
    <property type="nucleotide sequence ID" value="NZ_CP031641.1"/>
</dbReference>
<evidence type="ECO:0000256" key="19">
    <source>
        <dbReference type="HAMAP-Rule" id="MF_01165"/>
    </source>
</evidence>
<dbReference type="InterPro" id="IPR003342">
    <property type="entry name" value="ArnT-like_N"/>
</dbReference>
<dbReference type="GO" id="GO:0010041">
    <property type="term" value="P:response to iron(III) ion"/>
    <property type="evidence" value="ECO:0007669"/>
    <property type="project" value="TreeGrafter"/>
</dbReference>
<comment type="pathway">
    <text evidence="2 19">Lipopolysaccharide metabolism; 4-amino-4-deoxy-beta-L-arabinose-lipid A biosynthesis.</text>
</comment>
<evidence type="ECO:0000256" key="14">
    <source>
        <dbReference type="ARBA" id="ARBA00022989"/>
    </source>
</evidence>
<evidence type="ECO:0000259" key="20">
    <source>
        <dbReference type="Pfam" id="PF02366"/>
    </source>
</evidence>
<evidence type="ECO:0000256" key="18">
    <source>
        <dbReference type="ARBA" id="ARBA00034054"/>
    </source>
</evidence>
<feature type="transmembrane region" description="Helical" evidence="19">
    <location>
        <begin position="204"/>
        <end position="224"/>
    </location>
</feature>
<keyword evidence="11 19" id="KW-0808">Transferase</keyword>
<feature type="transmembrane region" description="Helical" evidence="19">
    <location>
        <begin position="291"/>
        <end position="308"/>
    </location>
</feature>
<dbReference type="GO" id="GO:0005886">
    <property type="term" value="C:plasma membrane"/>
    <property type="evidence" value="ECO:0007669"/>
    <property type="project" value="UniProtKB-SubCell"/>
</dbReference>
<feature type="transmembrane region" description="Helical" evidence="19">
    <location>
        <begin position="402"/>
        <end position="421"/>
    </location>
</feature>
<dbReference type="AlphaFoldDB" id="A0AAI8KBC2"/>
<dbReference type="PANTHER" id="PTHR33908:SF3">
    <property type="entry name" value="UNDECAPRENYL PHOSPHATE-ALPHA-4-AMINO-4-DEOXY-L-ARABINOSE ARABINOSYL TRANSFERASE"/>
    <property type="match status" value="1"/>
</dbReference>
<keyword evidence="8" id="KW-0997">Cell inner membrane</keyword>
<feature type="transmembrane region" description="Helical" evidence="19">
    <location>
        <begin position="112"/>
        <end position="131"/>
    </location>
</feature>
<keyword evidence="12 19" id="KW-0812">Transmembrane</keyword>